<accession>A0ABY8C0V5</accession>
<name>A0ABY8C0V5_9MICO</name>
<dbReference type="RefSeq" id="WP_275279409.1">
    <property type="nucleotide sequence ID" value="NZ_CP119108.1"/>
</dbReference>
<protein>
    <submittedName>
        <fullName evidence="1">Uncharacterized protein</fullName>
    </submittedName>
</protein>
<evidence type="ECO:0000313" key="1">
    <source>
        <dbReference type="EMBL" id="WEG10090.1"/>
    </source>
</evidence>
<keyword evidence="2" id="KW-1185">Reference proteome</keyword>
<organism evidence="1 2">
    <name type="scientific">Microbacterium horticulturae</name>
    <dbReference type="NCBI Taxonomy" id="3028316"/>
    <lineage>
        <taxon>Bacteria</taxon>
        <taxon>Bacillati</taxon>
        <taxon>Actinomycetota</taxon>
        <taxon>Actinomycetes</taxon>
        <taxon>Micrococcales</taxon>
        <taxon>Microbacteriaceae</taxon>
        <taxon>Microbacterium</taxon>
    </lineage>
</organism>
<proteinExistence type="predicted"/>
<reference evidence="1 2" key="1">
    <citation type="submission" date="2023-03" db="EMBL/GenBank/DDBJ databases">
        <title>Genome sequence of Microbacterium sp. KACC 23027.</title>
        <authorList>
            <person name="Kim S."/>
            <person name="Heo J."/>
            <person name="Kwon S.-W."/>
        </authorList>
    </citation>
    <scope>NUCLEOTIDE SEQUENCE [LARGE SCALE GENOMIC DNA]</scope>
    <source>
        <strain evidence="1 2">KACC 23027</strain>
    </source>
</reference>
<dbReference type="Proteomes" id="UP001214553">
    <property type="component" value="Chromosome"/>
</dbReference>
<gene>
    <name evidence="1" type="ORF">PU630_05935</name>
</gene>
<evidence type="ECO:0000313" key="2">
    <source>
        <dbReference type="Proteomes" id="UP001214553"/>
    </source>
</evidence>
<sequence>MVIDADPNYFTFIRKKELGDLEGIGVLRFAGRPTDSGAAFGVDFTVTYEDANGDRCSDHVPAKFGFSF</sequence>
<dbReference type="EMBL" id="CP119108">
    <property type="protein sequence ID" value="WEG10090.1"/>
    <property type="molecule type" value="Genomic_DNA"/>
</dbReference>